<dbReference type="OrthoDB" id="412647at2759"/>
<evidence type="ECO:0000313" key="13">
    <source>
        <dbReference type="Proteomes" id="UP000775547"/>
    </source>
</evidence>
<keyword evidence="3 10" id="KW-0812">Transmembrane</keyword>
<feature type="transmembrane region" description="Helical" evidence="10">
    <location>
        <begin position="250"/>
        <end position="273"/>
    </location>
</feature>
<keyword evidence="7" id="KW-0325">Glycoprotein</keyword>
<evidence type="ECO:0000256" key="5">
    <source>
        <dbReference type="ARBA" id="ARBA00022989"/>
    </source>
</evidence>
<evidence type="ECO:0000256" key="2">
    <source>
        <dbReference type="ARBA" id="ARBA00010962"/>
    </source>
</evidence>
<keyword evidence="13" id="KW-1185">Reference proteome</keyword>
<keyword evidence="4" id="KW-0735">Signal-anchor</keyword>
<evidence type="ECO:0000256" key="3">
    <source>
        <dbReference type="ARBA" id="ARBA00022692"/>
    </source>
</evidence>
<evidence type="ECO:0000256" key="4">
    <source>
        <dbReference type="ARBA" id="ARBA00022968"/>
    </source>
</evidence>
<feature type="compositionally biased region" description="Polar residues" evidence="9">
    <location>
        <begin position="87"/>
        <end position="102"/>
    </location>
</feature>
<organism evidence="12 13">
    <name type="scientific">Asterophora parasitica</name>
    <dbReference type="NCBI Taxonomy" id="117018"/>
    <lineage>
        <taxon>Eukaryota</taxon>
        <taxon>Fungi</taxon>
        <taxon>Dikarya</taxon>
        <taxon>Basidiomycota</taxon>
        <taxon>Agaricomycotina</taxon>
        <taxon>Agaricomycetes</taxon>
        <taxon>Agaricomycetidae</taxon>
        <taxon>Agaricales</taxon>
        <taxon>Tricholomatineae</taxon>
        <taxon>Lyophyllaceae</taxon>
        <taxon>Asterophora</taxon>
    </lineage>
</organism>
<dbReference type="PANTHER" id="PTHR31361:SF15">
    <property type="entry name" value="GH16 DOMAIN-CONTAINING PROTEIN"/>
    <property type="match status" value="1"/>
</dbReference>
<feature type="region of interest" description="Disordered" evidence="9">
    <location>
        <begin position="154"/>
        <end position="183"/>
    </location>
</feature>
<evidence type="ECO:0000256" key="1">
    <source>
        <dbReference type="ARBA" id="ARBA00004606"/>
    </source>
</evidence>
<feature type="compositionally biased region" description="Low complexity" evidence="9">
    <location>
        <begin position="46"/>
        <end position="61"/>
    </location>
</feature>
<dbReference type="Pfam" id="PF03935">
    <property type="entry name" value="SKN1_KRE6_Sbg1"/>
    <property type="match status" value="1"/>
</dbReference>
<sequence length="757" mass="81991">MASGVRDDYSEPPSPSPRSNEQARLLASPSMPAIPGAGGHPPGTPTSPSSSSSLAARPSRAVSTASFVSSPLNPTAPSSPPPHVVNPFSSTNTRSSRPGSRSSHVELAHSLHHRDTAYSTLGPPPSAFASSPTGLAMSGQRGSMLLYRLASDDDAVPPASSRDSSHLLPPPKLGGVNRDSTISSSGSSFVSLDSKYPSQRDSAFPTAPRGLVPYEYDPALDELEPPDEEDLLHDPASKGVRQTRFPWRGVLNVTVLIILVSALLCLFVFYPVLTFYRNEARNARIDGNIRINSTGQAPVLFQMPDLIDTATPAAAHSRTGFDGQQYELVFSDEFTQDGRTFYPGDDPFWEAVDLWYGATGDIEWYDPSQITTRDGQLVITMDSTSTAQSGLTPGSTAPFTASENHGLDYRSGMLQSWNKFCFTSGYIEVAVVLPGDEDSKGYWPGAWTMGNLARPGYSATTDGMWPYTYDTCDVGTFPNQTNADGSGPAAAIHSDASRSKYNYELSWLSGQRVSACSCPGSDHPGPTPSRGRGAPEIDIFEAERDKDLPAGGVVSQSAQFAPFTHDYLYNNATADQWQIFSPNVTRPNKYRGSAVQQAVSGIVQLPSDMFQNSGKRFATIGFEYWANTQNRQEGYITWQVDGAQSHRVGAGAVSPDQGAGGSQVGQRIIPEEPMSIILNMGISPNWQEINLSTLTFPAEMLIDYVRVYQRKGHTNVGCNPPDYPTEDYINNHEDAYQNVNTTTWNWPKPKNSLFDGC</sequence>
<dbReference type="SUPFAM" id="SSF49899">
    <property type="entry name" value="Concanavalin A-like lectins/glucanases"/>
    <property type="match status" value="1"/>
</dbReference>
<comment type="similarity">
    <text evidence="2">Belongs to the SKN1/KRE6 family.</text>
</comment>
<keyword evidence="6 10" id="KW-0472">Membrane</keyword>
<dbReference type="Proteomes" id="UP000775547">
    <property type="component" value="Unassembled WGS sequence"/>
</dbReference>
<proteinExistence type="inferred from homology"/>
<evidence type="ECO:0000256" key="9">
    <source>
        <dbReference type="SAM" id="MobiDB-lite"/>
    </source>
</evidence>
<evidence type="ECO:0000256" key="8">
    <source>
        <dbReference type="ARBA" id="ARBA00023316"/>
    </source>
</evidence>
<dbReference type="AlphaFoldDB" id="A0A9P7G6H9"/>
<dbReference type="GO" id="GO:0006078">
    <property type="term" value="P:(1-&gt;6)-beta-D-glucan biosynthetic process"/>
    <property type="evidence" value="ECO:0007669"/>
    <property type="project" value="TreeGrafter"/>
</dbReference>
<feature type="compositionally biased region" description="Basic and acidic residues" evidence="9">
    <location>
        <begin position="103"/>
        <end position="116"/>
    </location>
</feature>
<feature type="region of interest" description="Disordered" evidence="9">
    <location>
        <begin position="1"/>
        <end position="135"/>
    </location>
</feature>
<comment type="caution">
    <text evidence="12">The sequence shown here is derived from an EMBL/GenBank/DDBJ whole genome shotgun (WGS) entry which is preliminary data.</text>
</comment>
<evidence type="ECO:0000256" key="7">
    <source>
        <dbReference type="ARBA" id="ARBA00023180"/>
    </source>
</evidence>
<keyword evidence="8" id="KW-0961">Cell wall biogenesis/degradation</keyword>
<dbReference type="PANTHER" id="PTHR31361">
    <property type="entry name" value="BETA-GLUCAN SYNTHESIS-ASSOCIATED PROTEIN KRE6-RELATED"/>
    <property type="match status" value="1"/>
</dbReference>
<comment type="subcellular location">
    <subcellularLocation>
        <location evidence="1">Membrane</location>
        <topology evidence="1">Single-pass type II membrane protein</topology>
    </subcellularLocation>
</comment>
<dbReference type="Gene3D" id="2.60.120.200">
    <property type="match status" value="1"/>
</dbReference>
<evidence type="ECO:0000256" key="10">
    <source>
        <dbReference type="SAM" id="Phobius"/>
    </source>
</evidence>
<dbReference type="GO" id="GO:0005789">
    <property type="term" value="C:endoplasmic reticulum membrane"/>
    <property type="evidence" value="ECO:0007669"/>
    <property type="project" value="TreeGrafter"/>
</dbReference>
<gene>
    <name evidence="12" type="ORF">DXG03_008352</name>
</gene>
<accession>A0A9P7G6H9</accession>
<dbReference type="GO" id="GO:0031505">
    <property type="term" value="P:fungal-type cell wall organization"/>
    <property type="evidence" value="ECO:0007669"/>
    <property type="project" value="TreeGrafter"/>
</dbReference>
<dbReference type="EMBL" id="JABCKV010000069">
    <property type="protein sequence ID" value="KAG5644453.1"/>
    <property type="molecule type" value="Genomic_DNA"/>
</dbReference>
<reference evidence="12" key="2">
    <citation type="submission" date="2021-10" db="EMBL/GenBank/DDBJ databases">
        <title>Phylogenomics reveals ancestral predisposition of the termite-cultivated fungus Termitomyces towards a domesticated lifestyle.</title>
        <authorList>
            <person name="Auxier B."/>
            <person name="Grum-Grzhimaylo A."/>
            <person name="Cardenas M.E."/>
            <person name="Lodge J.D."/>
            <person name="Laessoe T."/>
            <person name="Pedersen O."/>
            <person name="Smith M.E."/>
            <person name="Kuyper T.W."/>
            <person name="Franco-Molano E.A."/>
            <person name="Baroni T.J."/>
            <person name="Aanen D.K."/>
        </authorList>
    </citation>
    <scope>NUCLEOTIDE SEQUENCE</scope>
    <source>
        <strain evidence="12">AP01</strain>
        <tissue evidence="12">Mycelium</tissue>
    </source>
</reference>
<reference evidence="12" key="1">
    <citation type="submission" date="2020-07" db="EMBL/GenBank/DDBJ databases">
        <authorList>
            <person name="Nieuwenhuis M."/>
            <person name="Van De Peppel L.J.J."/>
        </authorList>
    </citation>
    <scope>NUCLEOTIDE SEQUENCE</scope>
    <source>
        <strain evidence="12">AP01</strain>
        <tissue evidence="12">Mycelium</tissue>
    </source>
</reference>
<name>A0A9P7G6H9_9AGAR</name>
<dbReference type="InterPro" id="IPR005629">
    <property type="entry name" value="Skn1/Kre6/Sbg1"/>
</dbReference>
<dbReference type="PROSITE" id="PS51762">
    <property type="entry name" value="GH16_2"/>
    <property type="match status" value="1"/>
</dbReference>
<feature type="domain" description="GH16" evidence="11">
    <location>
        <begin position="319"/>
        <end position="713"/>
    </location>
</feature>
<keyword evidence="5 10" id="KW-1133">Transmembrane helix</keyword>
<protein>
    <recommendedName>
        <fullName evidence="11">GH16 domain-containing protein</fullName>
    </recommendedName>
</protein>
<dbReference type="InterPro" id="IPR000757">
    <property type="entry name" value="Beta-glucanase-like"/>
</dbReference>
<evidence type="ECO:0000256" key="6">
    <source>
        <dbReference type="ARBA" id="ARBA00023136"/>
    </source>
</evidence>
<dbReference type="InterPro" id="IPR013320">
    <property type="entry name" value="ConA-like_dom_sf"/>
</dbReference>
<evidence type="ECO:0000259" key="11">
    <source>
        <dbReference type="PROSITE" id="PS51762"/>
    </source>
</evidence>
<dbReference type="GO" id="GO:0015926">
    <property type="term" value="F:glucosidase activity"/>
    <property type="evidence" value="ECO:0007669"/>
    <property type="project" value="TreeGrafter"/>
</dbReference>
<dbReference type="GO" id="GO:0005886">
    <property type="term" value="C:plasma membrane"/>
    <property type="evidence" value="ECO:0007669"/>
    <property type="project" value="TreeGrafter"/>
</dbReference>
<evidence type="ECO:0000313" key="12">
    <source>
        <dbReference type="EMBL" id="KAG5644453.1"/>
    </source>
</evidence>